<dbReference type="CDD" id="cd04186">
    <property type="entry name" value="GT_2_like_c"/>
    <property type="match status" value="1"/>
</dbReference>
<dbReference type="GO" id="GO:0016757">
    <property type="term" value="F:glycosyltransferase activity"/>
    <property type="evidence" value="ECO:0007669"/>
    <property type="project" value="UniProtKB-KW"/>
</dbReference>
<dbReference type="STRING" id="1294262.GCA_001316085_02304"/>
<reference evidence="9" key="1">
    <citation type="submission" date="2018-09" db="EMBL/GenBank/DDBJ databases">
        <title>Complete Genome Sequencing of Sulfolobus sp. JCM 16834.</title>
        <authorList>
            <person name="Kato S."/>
            <person name="Itoh T."/>
            <person name="Ohkuma M."/>
        </authorList>
    </citation>
    <scope>NUCLEOTIDE SEQUENCE [LARGE SCALE GENOMIC DNA]</scope>
    <source>
        <strain evidence="9">IC-007</strain>
    </source>
</reference>
<evidence type="ECO:0000256" key="1">
    <source>
        <dbReference type="ARBA" id="ARBA00006739"/>
    </source>
</evidence>
<feature type="domain" description="Glycosyltransferase 2-like" evidence="5">
    <location>
        <begin position="142"/>
        <end position="217"/>
    </location>
</feature>
<dbReference type="Gene3D" id="3.90.550.10">
    <property type="entry name" value="Spore Coat Polysaccharide Biosynthesis Protein SpsA, Chain A"/>
    <property type="match status" value="1"/>
</dbReference>
<accession>A0A510E6K9</accession>
<evidence type="ECO:0000313" key="8">
    <source>
        <dbReference type="Proteomes" id="UP000322983"/>
    </source>
</evidence>
<dbReference type="Pfam" id="PF00535">
    <property type="entry name" value="Glycos_transf_2"/>
    <property type="match status" value="1"/>
</dbReference>
<keyword evidence="2" id="KW-0328">Glycosyltransferase</keyword>
<dbReference type="AlphaFoldDB" id="A0A510DXD1"/>
<evidence type="ECO:0000256" key="3">
    <source>
        <dbReference type="ARBA" id="ARBA00022679"/>
    </source>
</evidence>
<proteinExistence type="inferred from homology"/>
<dbReference type="PANTHER" id="PTHR43179">
    <property type="entry name" value="RHAMNOSYLTRANSFERASE WBBL"/>
    <property type="match status" value="1"/>
</dbReference>
<dbReference type="EMBL" id="AP018930">
    <property type="protein sequence ID" value="BBG27650.1"/>
    <property type="molecule type" value="Genomic_DNA"/>
</dbReference>
<dbReference type="KEGG" id="step:IC006_2199"/>
<name>A0A510DXD1_9CREN</name>
<dbReference type="InterPro" id="IPR029044">
    <property type="entry name" value="Nucleotide-diphossugar_trans"/>
</dbReference>
<keyword evidence="8" id="KW-1185">Reference proteome</keyword>
<dbReference type="Proteomes" id="UP000322983">
    <property type="component" value="Chromosome"/>
</dbReference>
<sequence length="317" mass="37126">MNNKKDLNWNNIFVSMQEIPIVVLNYNGLHLLKLYLDSVLRTEYPNEVIVVDNGSKDGSLEYLKSKGVKVIPLDRNYGPSYARNVAIRTFKTKYMAFLDNDVEVPKDWLDPLVEVTKSDESIAAVQSVYTEWSWGEEPSEIPWFSTAAALTRRDVLERVGGFDEHYFFYWEDTELSWRLYRAGYRVMMVPKSRVIHEAHGTFKRLPSQFTSYLTMRNQLILLLSYYNKKQILSNFIPLYFVRLIQSFSPPNRKAKLKAILTLGKEMGYVMKKRSEVRKITVSNEDRFLNYLGKDPFGFMEIRSIIEGIKYRLLSKET</sequence>
<organism evidence="6 8">
    <name type="scientific">Sulfuracidifex tepidarius</name>
    <dbReference type="NCBI Taxonomy" id="1294262"/>
    <lineage>
        <taxon>Archaea</taxon>
        <taxon>Thermoproteota</taxon>
        <taxon>Thermoprotei</taxon>
        <taxon>Sulfolobales</taxon>
        <taxon>Sulfolobaceae</taxon>
        <taxon>Sulfuracidifex</taxon>
    </lineage>
</organism>
<dbReference type="EMBL" id="AP018929">
    <property type="protein sequence ID" value="BBG24865.1"/>
    <property type="molecule type" value="Genomic_DNA"/>
</dbReference>
<reference evidence="6 8" key="2">
    <citation type="journal article" date="2020" name="Int. J. Syst. Evol. Microbiol.">
        <title>Sulfuracidifex tepidarius gen. nov., sp. nov. and transfer of Sulfolobus metallicus Huber and Stetter 1992 to the genus Sulfuracidifex as Sulfuracidifex metallicus comb. nov.</title>
        <authorList>
            <person name="Itoh T."/>
            <person name="Miura T."/>
            <person name="Sakai H.D."/>
            <person name="Kato S."/>
            <person name="Ohkuma M."/>
            <person name="Takashina T."/>
        </authorList>
    </citation>
    <scope>NUCLEOTIDE SEQUENCE [LARGE SCALE GENOMIC DNA]</scope>
    <source>
        <strain evidence="6 8">IC-006</strain>
        <strain evidence="7">IC-007</strain>
    </source>
</reference>
<gene>
    <name evidence="6" type="ORF">IC006_2199</name>
    <name evidence="7" type="ORF">IC007_2204</name>
</gene>
<evidence type="ECO:0000259" key="4">
    <source>
        <dbReference type="Pfam" id="PF00535"/>
    </source>
</evidence>
<evidence type="ECO:0000313" key="7">
    <source>
        <dbReference type="EMBL" id="BBG27650.1"/>
    </source>
</evidence>
<accession>A0A510DXD1</accession>
<evidence type="ECO:0000256" key="2">
    <source>
        <dbReference type="ARBA" id="ARBA00022676"/>
    </source>
</evidence>
<evidence type="ECO:0000259" key="5">
    <source>
        <dbReference type="Pfam" id="PF13632"/>
    </source>
</evidence>
<dbReference type="PANTHER" id="PTHR43179:SF12">
    <property type="entry name" value="GALACTOFURANOSYLTRANSFERASE GLFT2"/>
    <property type="match status" value="1"/>
</dbReference>
<dbReference type="InterPro" id="IPR001173">
    <property type="entry name" value="Glyco_trans_2-like"/>
</dbReference>
<evidence type="ECO:0000313" key="9">
    <source>
        <dbReference type="Proteomes" id="UP000325030"/>
    </source>
</evidence>
<evidence type="ECO:0000313" key="6">
    <source>
        <dbReference type="EMBL" id="BBG24865.1"/>
    </source>
</evidence>
<dbReference type="Proteomes" id="UP000325030">
    <property type="component" value="Chromosome"/>
</dbReference>
<feature type="domain" description="Glycosyltransferase 2-like" evidence="4">
    <location>
        <begin position="21"/>
        <end position="141"/>
    </location>
</feature>
<comment type="similarity">
    <text evidence="1">Belongs to the glycosyltransferase 2 family.</text>
</comment>
<dbReference type="Pfam" id="PF13632">
    <property type="entry name" value="Glyco_trans_2_3"/>
    <property type="match status" value="1"/>
</dbReference>
<keyword evidence="3" id="KW-0808">Transferase</keyword>
<protein>
    <submittedName>
        <fullName evidence="6">Glycosyltransferase AglI</fullName>
    </submittedName>
</protein>
<dbReference type="SUPFAM" id="SSF53448">
    <property type="entry name" value="Nucleotide-diphospho-sugar transferases"/>
    <property type="match status" value="1"/>
</dbReference>